<evidence type="ECO:0000313" key="3">
    <source>
        <dbReference type="Proteomes" id="UP000434172"/>
    </source>
</evidence>
<feature type="region of interest" description="Disordered" evidence="1">
    <location>
        <begin position="1"/>
        <end position="28"/>
    </location>
</feature>
<dbReference type="AlphaFoldDB" id="A0A8H3ZIL5"/>
<reference evidence="2 3" key="1">
    <citation type="submission" date="2019-12" db="EMBL/GenBank/DDBJ databases">
        <title>A genome sequence resource for the geographically widespread anthracnose pathogen Colletotrichum asianum.</title>
        <authorList>
            <person name="Meng Y."/>
        </authorList>
    </citation>
    <scope>NUCLEOTIDE SEQUENCE [LARGE SCALE GENOMIC DNA]</scope>
    <source>
        <strain evidence="2 3">ICMP 18580</strain>
    </source>
</reference>
<sequence length="251" mass="28204">MSSQATATSRTIRAGENSTECDHSPDRPRCDCPLVSKPSIDISTDDRGLSKMEKTVHFSKFFASRDLIYVHHLGCKIKDLEWTLKKTFILHDETQTTLHAIEQIATRLSGASSASLQSEIKRLKAIVLKLHNEIQATTAKISFATDERSTLASLANDMGLGVEKLANPVRPDYPMQHAFEILVRDVHEGKIALHESEKEKKALKQQLDYEKQCHAEEIITFVEERDEAMRHASIPSPDTYNHEGVLVDLLS</sequence>
<dbReference type="OrthoDB" id="4799200at2759"/>
<comment type="caution">
    <text evidence="2">The sequence shown here is derived from an EMBL/GenBank/DDBJ whole genome shotgun (WGS) entry which is preliminary data.</text>
</comment>
<dbReference type="Proteomes" id="UP000434172">
    <property type="component" value="Unassembled WGS sequence"/>
</dbReference>
<gene>
    <name evidence="2" type="ORF">GQ607_011594</name>
</gene>
<evidence type="ECO:0000313" key="2">
    <source>
        <dbReference type="EMBL" id="KAF0321189.1"/>
    </source>
</evidence>
<keyword evidence="3" id="KW-1185">Reference proteome</keyword>
<protein>
    <submittedName>
        <fullName evidence="2">Uncharacterized protein</fullName>
    </submittedName>
</protein>
<organism evidence="2 3">
    <name type="scientific">Colletotrichum asianum</name>
    <dbReference type="NCBI Taxonomy" id="702518"/>
    <lineage>
        <taxon>Eukaryota</taxon>
        <taxon>Fungi</taxon>
        <taxon>Dikarya</taxon>
        <taxon>Ascomycota</taxon>
        <taxon>Pezizomycotina</taxon>
        <taxon>Sordariomycetes</taxon>
        <taxon>Hypocreomycetidae</taxon>
        <taxon>Glomerellales</taxon>
        <taxon>Glomerellaceae</taxon>
        <taxon>Colletotrichum</taxon>
        <taxon>Colletotrichum gloeosporioides species complex</taxon>
    </lineage>
</organism>
<dbReference type="EMBL" id="WOWK01000074">
    <property type="protein sequence ID" value="KAF0321189.1"/>
    <property type="molecule type" value="Genomic_DNA"/>
</dbReference>
<evidence type="ECO:0000256" key="1">
    <source>
        <dbReference type="SAM" id="MobiDB-lite"/>
    </source>
</evidence>
<proteinExistence type="predicted"/>
<feature type="compositionally biased region" description="Polar residues" evidence="1">
    <location>
        <begin position="1"/>
        <end position="11"/>
    </location>
</feature>
<name>A0A8H3ZIL5_9PEZI</name>
<accession>A0A8H3ZIL5</accession>